<reference evidence="2 3" key="1">
    <citation type="submission" date="2021-08" db="EMBL/GenBank/DDBJ databases">
        <title>Thermococcus onnuriiensis IOH2.</title>
        <authorList>
            <person name="Park Y.-J."/>
        </authorList>
    </citation>
    <scope>NUCLEOTIDE SEQUENCE [LARGE SCALE GENOMIC DNA]</scope>
    <source>
        <strain evidence="2 3">IOH2</strain>
    </source>
</reference>
<evidence type="ECO:0000313" key="2">
    <source>
        <dbReference type="EMBL" id="USH00095.1"/>
    </source>
</evidence>
<dbReference type="EMBL" id="CP080572">
    <property type="protein sequence ID" value="USH00095.1"/>
    <property type="molecule type" value="Genomic_DNA"/>
</dbReference>
<dbReference type="KEGG" id="thei:K1720_00995"/>
<sequence length="478" mass="55092">MQRWVVLFVVGVLFLSSFAFAEEFQEVERVPVRSGICSACSSCQGFDVDKALSEINLKIENLTRLINQNEAELQKLYTELNRTKSVETLEKIVKLEDEVQLLKSELEAYKRQKLSLELVKKYTRKTPYGVEVLYYRLPREDVLVRQYIEKVHPVRKDVDLDWLIAFYRQGGELTFDEHIETDMELKETIKEIKAGNATVEDALGLIEKKKQIWDRIYAYLEERDKLQTLKKLKELGRKQIIMKTAGIQSLAYNFGGINEGSSCLSVTCYFDYGDKDTLPGVNDPSNAESAPLVYYSFFYPVAVWVGLYDSSSPNATKFWGEYCTYEFPSTSTDVKKYWDWAVEKANSRGFYSFKDAGSIQVKLFYDGSAYNPKEGTYQESNIIWQFECNKTGCWVINYRLKLLSEPDLGHYAEYYKLYVYAGVLSCCKNGDVGSFCKWANKHCGGCFAPDESKSQNFVICTRDEYGSQCGWDWIIKFG</sequence>
<organism evidence="2 3">
    <name type="scientific">Thermococcus argininiproducens</name>
    <dbReference type="NCBI Taxonomy" id="2866384"/>
    <lineage>
        <taxon>Archaea</taxon>
        <taxon>Methanobacteriati</taxon>
        <taxon>Methanobacteriota</taxon>
        <taxon>Thermococci</taxon>
        <taxon>Thermococcales</taxon>
        <taxon>Thermococcaceae</taxon>
        <taxon>Thermococcus</taxon>
    </lineage>
</organism>
<proteinExistence type="predicted"/>
<dbReference type="GeneID" id="72776876"/>
<feature type="coiled-coil region" evidence="1">
    <location>
        <begin position="52"/>
        <end position="119"/>
    </location>
</feature>
<keyword evidence="1" id="KW-0175">Coiled coil</keyword>
<dbReference type="RefSeq" id="WP_251949376.1">
    <property type="nucleotide sequence ID" value="NZ_CP080572.1"/>
</dbReference>
<name>A0A9E7MAX8_9EURY</name>
<protein>
    <submittedName>
        <fullName evidence="2">Uncharacterized protein</fullName>
    </submittedName>
</protein>
<gene>
    <name evidence="2" type="ORF">K1720_00995</name>
</gene>
<keyword evidence="3" id="KW-1185">Reference proteome</keyword>
<dbReference type="AlphaFoldDB" id="A0A9E7MAX8"/>
<dbReference type="Proteomes" id="UP001056425">
    <property type="component" value="Chromosome"/>
</dbReference>
<accession>A0A9E7MAX8</accession>
<evidence type="ECO:0000313" key="3">
    <source>
        <dbReference type="Proteomes" id="UP001056425"/>
    </source>
</evidence>
<evidence type="ECO:0000256" key="1">
    <source>
        <dbReference type="SAM" id="Coils"/>
    </source>
</evidence>